<evidence type="ECO:0000313" key="4">
    <source>
        <dbReference type="Proteomes" id="UP001500864"/>
    </source>
</evidence>
<dbReference type="RefSeq" id="WP_345117214.1">
    <property type="nucleotide sequence ID" value="NZ_BAABIZ010000032.1"/>
</dbReference>
<evidence type="ECO:0000256" key="2">
    <source>
        <dbReference type="SAM" id="Phobius"/>
    </source>
</evidence>
<accession>A0ABP9N7E0</accession>
<keyword evidence="4" id="KW-1185">Reference proteome</keyword>
<feature type="compositionally biased region" description="Basic and acidic residues" evidence="1">
    <location>
        <begin position="10"/>
        <end position="20"/>
    </location>
</feature>
<keyword evidence="2" id="KW-0472">Membrane</keyword>
<keyword evidence="2" id="KW-0812">Transmembrane</keyword>
<reference evidence="4" key="1">
    <citation type="journal article" date="2019" name="Int. J. Syst. Evol. Microbiol.">
        <title>The Global Catalogue of Microorganisms (GCM) 10K type strain sequencing project: providing services to taxonomists for standard genome sequencing and annotation.</title>
        <authorList>
            <consortium name="The Broad Institute Genomics Platform"/>
            <consortium name="The Broad Institute Genome Sequencing Center for Infectious Disease"/>
            <person name="Wu L."/>
            <person name="Ma J."/>
        </authorList>
    </citation>
    <scope>NUCLEOTIDE SEQUENCE [LARGE SCALE GENOMIC DNA]</scope>
    <source>
        <strain evidence="4">JCM 17712</strain>
    </source>
</reference>
<comment type="caution">
    <text evidence="3">The sequence shown here is derived from an EMBL/GenBank/DDBJ whole genome shotgun (WGS) entry which is preliminary data.</text>
</comment>
<sequence>MNGISAKQTNTKEKNSDAEHSIPSTIMRGTFNIIRRILAWILKKLIFTIFLILLFLRRPVLAVLNFFAGASALAFLMFFYGYLIERREATADEAGISLALMLAIGEGVFSVCCMYASWGYDALLFRLAPPGYVLILPE</sequence>
<feature type="region of interest" description="Disordered" evidence="1">
    <location>
        <begin position="1"/>
        <end position="20"/>
    </location>
</feature>
<gene>
    <name evidence="3" type="ORF">GCM10023261_15400</name>
</gene>
<protein>
    <submittedName>
        <fullName evidence="3">Uncharacterized protein</fullName>
    </submittedName>
</protein>
<dbReference type="EMBL" id="BAABIZ010000032">
    <property type="protein sequence ID" value="GAA5111275.1"/>
    <property type="molecule type" value="Genomic_DNA"/>
</dbReference>
<feature type="transmembrane region" description="Helical" evidence="2">
    <location>
        <begin position="37"/>
        <end position="56"/>
    </location>
</feature>
<evidence type="ECO:0000313" key="3">
    <source>
        <dbReference type="EMBL" id="GAA5111275.1"/>
    </source>
</evidence>
<evidence type="ECO:0000256" key="1">
    <source>
        <dbReference type="SAM" id="MobiDB-lite"/>
    </source>
</evidence>
<organism evidence="3 4">
    <name type="scientific">Bartonella jaculi</name>
    <dbReference type="NCBI Taxonomy" id="686226"/>
    <lineage>
        <taxon>Bacteria</taxon>
        <taxon>Pseudomonadati</taxon>
        <taxon>Pseudomonadota</taxon>
        <taxon>Alphaproteobacteria</taxon>
        <taxon>Hyphomicrobiales</taxon>
        <taxon>Bartonellaceae</taxon>
        <taxon>Bartonella</taxon>
    </lineage>
</organism>
<feature type="transmembrane region" description="Helical" evidence="2">
    <location>
        <begin position="62"/>
        <end position="84"/>
    </location>
</feature>
<name>A0ABP9N7E0_9HYPH</name>
<keyword evidence="2" id="KW-1133">Transmembrane helix</keyword>
<feature type="transmembrane region" description="Helical" evidence="2">
    <location>
        <begin position="96"/>
        <end position="118"/>
    </location>
</feature>
<dbReference type="Proteomes" id="UP001500864">
    <property type="component" value="Unassembled WGS sequence"/>
</dbReference>
<proteinExistence type="predicted"/>